<feature type="compositionally biased region" description="Low complexity" evidence="7">
    <location>
        <begin position="441"/>
        <end position="456"/>
    </location>
</feature>
<dbReference type="EMBL" id="CH902619">
    <property type="protein sequence ID" value="EDV37478.1"/>
    <property type="molecule type" value="Genomic_DNA"/>
</dbReference>
<dbReference type="GO" id="GO:0030154">
    <property type="term" value="P:cell differentiation"/>
    <property type="evidence" value="ECO:0007669"/>
    <property type="project" value="EnsemblMetazoa"/>
</dbReference>
<dbReference type="GO" id="GO:0140297">
    <property type="term" value="F:DNA-binding transcription factor binding"/>
    <property type="evidence" value="ECO:0007669"/>
    <property type="project" value="EnsemblMetazoa"/>
</dbReference>
<reference evidence="9 10" key="1">
    <citation type="journal article" date="2007" name="Nature">
        <title>Evolution of genes and genomes on the Drosophila phylogeny.</title>
        <authorList>
            <consortium name="Drosophila 12 Genomes Consortium"/>
            <person name="Clark A.G."/>
            <person name="Eisen M.B."/>
            <person name="Smith D.R."/>
            <person name="Bergman C.M."/>
            <person name="Oliver B."/>
            <person name="Markow T.A."/>
            <person name="Kaufman T.C."/>
            <person name="Kellis M."/>
            <person name="Gelbart W."/>
            <person name="Iyer V.N."/>
            <person name="Pollard D.A."/>
            <person name="Sackton T.B."/>
            <person name="Larracuente A.M."/>
            <person name="Singh N.D."/>
            <person name="Abad J.P."/>
            <person name="Abt D.N."/>
            <person name="Adryan B."/>
            <person name="Aguade M."/>
            <person name="Akashi H."/>
            <person name="Anderson W.W."/>
            <person name="Aquadro C.F."/>
            <person name="Ardell D.H."/>
            <person name="Arguello R."/>
            <person name="Artieri C.G."/>
            <person name="Barbash D.A."/>
            <person name="Barker D."/>
            <person name="Barsanti P."/>
            <person name="Batterham P."/>
            <person name="Batzoglou S."/>
            <person name="Begun D."/>
            <person name="Bhutkar A."/>
            <person name="Blanco E."/>
            <person name="Bosak S.A."/>
            <person name="Bradley R.K."/>
            <person name="Brand A.D."/>
            <person name="Brent M.R."/>
            <person name="Brooks A.N."/>
            <person name="Brown R.H."/>
            <person name="Butlin R.K."/>
            <person name="Caggese C."/>
            <person name="Calvi B.R."/>
            <person name="Bernardo de Carvalho A."/>
            <person name="Caspi A."/>
            <person name="Castrezana S."/>
            <person name="Celniker S.E."/>
            <person name="Chang J.L."/>
            <person name="Chapple C."/>
            <person name="Chatterji S."/>
            <person name="Chinwalla A."/>
            <person name="Civetta A."/>
            <person name="Clifton S.W."/>
            <person name="Comeron J.M."/>
            <person name="Costello J.C."/>
            <person name="Coyne J.A."/>
            <person name="Daub J."/>
            <person name="David R.G."/>
            <person name="Delcher A.L."/>
            <person name="Delehaunty K."/>
            <person name="Do C.B."/>
            <person name="Ebling H."/>
            <person name="Edwards K."/>
            <person name="Eickbush T."/>
            <person name="Evans J.D."/>
            <person name="Filipski A."/>
            <person name="Findeiss S."/>
            <person name="Freyhult E."/>
            <person name="Fulton L."/>
            <person name="Fulton R."/>
            <person name="Garcia A.C."/>
            <person name="Gardiner A."/>
            <person name="Garfield D.A."/>
            <person name="Garvin B.E."/>
            <person name="Gibson G."/>
            <person name="Gilbert D."/>
            <person name="Gnerre S."/>
            <person name="Godfrey J."/>
            <person name="Good R."/>
            <person name="Gotea V."/>
            <person name="Gravely B."/>
            <person name="Greenberg A.J."/>
            <person name="Griffiths-Jones S."/>
            <person name="Gross S."/>
            <person name="Guigo R."/>
            <person name="Gustafson E.A."/>
            <person name="Haerty W."/>
            <person name="Hahn M.W."/>
            <person name="Halligan D.L."/>
            <person name="Halpern A.L."/>
            <person name="Halter G.M."/>
            <person name="Han M.V."/>
            <person name="Heger A."/>
            <person name="Hillier L."/>
            <person name="Hinrichs A.S."/>
            <person name="Holmes I."/>
            <person name="Hoskins R.A."/>
            <person name="Hubisz M.J."/>
            <person name="Hultmark D."/>
            <person name="Huntley M.A."/>
            <person name="Jaffe D.B."/>
            <person name="Jagadeeshan S."/>
            <person name="Jeck W.R."/>
            <person name="Johnson J."/>
            <person name="Jones C.D."/>
            <person name="Jordan W.C."/>
            <person name="Karpen G.H."/>
            <person name="Kataoka E."/>
            <person name="Keightley P.D."/>
            <person name="Kheradpour P."/>
            <person name="Kirkness E.F."/>
            <person name="Koerich L.B."/>
            <person name="Kristiansen K."/>
            <person name="Kudrna D."/>
            <person name="Kulathinal R.J."/>
            <person name="Kumar S."/>
            <person name="Kwok R."/>
            <person name="Lander E."/>
            <person name="Langley C.H."/>
            <person name="Lapoint R."/>
            <person name="Lazzaro B.P."/>
            <person name="Lee S.J."/>
            <person name="Levesque L."/>
            <person name="Li R."/>
            <person name="Lin C.F."/>
            <person name="Lin M.F."/>
            <person name="Lindblad-Toh K."/>
            <person name="Llopart A."/>
            <person name="Long M."/>
            <person name="Low L."/>
            <person name="Lozovsky E."/>
            <person name="Lu J."/>
            <person name="Luo M."/>
            <person name="Machado C.A."/>
            <person name="Makalowski W."/>
            <person name="Marzo M."/>
            <person name="Matsuda M."/>
            <person name="Matzkin L."/>
            <person name="McAllister B."/>
            <person name="McBride C.S."/>
            <person name="McKernan B."/>
            <person name="McKernan K."/>
            <person name="Mendez-Lago M."/>
            <person name="Minx P."/>
            <person name="Mollenhauer M.U."/>
            <person name="Montooth K."/>
            <person name="Mount S.M."/>
            <person name="Mu X."/>
            <person name="Myers E."/>
            <person name="Negre B."/>
            <person name="Newfeld S."/>
            <person name="Nielsen R."/>
            <person name="Noor M.A."/>
            <person name="O'Grady P."/>
            <person name="Pachter L."/>
            <person name="Papaceit M."/>
            <person name="Parisi M.J."/>
            <person name="Parisi M."/>
            <person name="Parts L."/>
            <person name="Pedersen J.S."/>
            <person name="Pesole G."/>
            <person name="Phillippy A.M."/>
            <person name="Ponting C.P."/>
            <person name="Pop M."/>
            <person name="Porcelli D."/>
            <person name="Powell J.R."/>
            <person name="Prohaska S."/>
            <person name="Pruitt K."/>
            <person name="Puig M."/>
            <person name="Quesneville H."/>
            <person name="Ram K.R."/>
            <person name="Rand D."/>
            <person name="Rasmussen M.D."/>
            <person name="Reed L.K."/>
            <person name="Reenan R."/>
            <person name="Reily A."/>
            <person name="Remington K.A."/>
            <person name="Rieger T.T."/>
            <person name="Ritchie M.G."/>
            <person name="Robin C."/>
            <person name="Rogers Y.H."/>
            <person name="Rohde C."/>
            <person name="Rozas J."/>
            <person name="Rubenfield M.J."/>
            <person name="Ruiz A."/>
            <person name="Russo S."/>
            <person name="Salzberg S.L."/>
            <person name="Sanchez-Gracia A."/>
            <person name="Saranga D.J."/>
            <person name="Sato H."/>
            <person name="Schaeffer S.W."/>
            <person name="Schatz M.C."/>
            <person name="Schlenke T."/>
            <person name="Schwartz R."/>
            <person name="Segarra C."/>
            <person name="Singh R.S."/>
            <person name="Sirot L."/>
            <person name="Sirota M."/>
            <person name="Sisneros N.B."/>
            <person name="Smith C.D."/>
            <person name="Smith T.F."/>
            <person name="Spieth J."/>
            <person name="Stage D.E."/>
            <person name="Stark A."/>
            <person name="Stephan W."/>
            <person name="Strausberg R.L."/>
            <person name="Strempel S."/>
            <person name="Sturgill D."/>
            <person name="Sutton G."/>
            <person name="Sutton G.G."/>
            <person name="Tao W."/>
            <person name="Teichmann S."/>
            <person name="Tobari Y.N."/>
            <person name="Tomimura Y."/>
            <person name="Tsolas J.M."/>
            <person name="Valente V.L."/>
            <person name="Venter E."/>
            <person name="Venter J.C."/>
            <person name="Vicario S."/>
            <person name="Vieira F.G."/>
            <person name="Vilella A.J."/>
            <person name="Villasante A."/>
            <person name="Walenz B."/>
            <person name="Wang J."/>
            <person name="Wasserman M."/>
            <person name="Watts T."/>
            <person name="Wilson D."/>
            <person name="Wilson R.K."/>
            <person name="Wing R.A."/>
            <person name="Wolfner M.F."/>
            <person name="Wong A."/>
            <person name="Wong G.K."/>
            <person name="Wu C.I."/>
            <person name="Wu G."/>
            <person name="Yamamoto D."/>
            <person name="Yang H.P."/>
            <person name="Yang S.P."/>
            <person name="Yorke J.A."/>
            <person name="Yoshida K."/>
            <person name="Zdobnov E."/>
            <person name="Zhang P."/>
            <person name="Zhang Y."/>
            <person name="Zimin A.V."/>
            <person name="Baldwin J."/>
            <person name="Abdouelleil A."/>
            <person name="Abdulkadir J."/>
            <person name="Abebe A."/>
            <person name="Abera B."/>
            <person name="Abreu J."/>
            <person name="Acer S.C."/>
            <person name="Aftuck L."/>
            <person name="Alexander A."/>
            <person name="An P."/>
            <person name="Anderson E."/>
            <person name="Anderson S."/>
            <person name="Arachi H."/>
            <person name="Azer M."/>
            <person name="Bachantsang P."/>
            <person name="Barry A."/>
            <person name="Bayul T."/>
            <person name="Berlin A."/>
            <person name="Bessette D."/>
            <person name="Bloom T."/>
            <person name="Blye J."/>
            <person name="Boguslavskiy L."/>
            <person name="Bonnet C."/>
            <person name="Boukhgalter B."/>
            <person name="Bourzgui I."/>
            <person name="Brown A."/>
            <person name="Cahill P."/>
            <person name="Channer S."/>
            <person name="Cheshatsang Y."/>
            <person name="Chuda L."/>
            <person name="Citroen M."/>
            <person name="Collymore A."/>
            <person name="Cooke P."/>
            <person name="Costello M."/>
            <person name="D'Aco K."/>
            <person name="Daza R."/>
            <person name="De Haan G."/>
            <person name="DeGray S."/>
            <person name="DeMaso C."/>
            <person name="Dhargay N."/>
            <person name="Dooley K."/>
            <person name="Dooley E."/>
            <person name="Doricent M."/>
            <person name="Dorje P."/>
            <person name="Dorjee K."/>
            <person name="Dupes A."/>
            <person name="Elong R."/>
            <person name="Falk J."/>
            <person name="Farina A."/>
            <person name="Faro S."/>
            <person name="Ferguson D."/>
            <person name="Fisher S."/>
            <person name="Foley C.D."/>
            <person name="Franke A."/>
            <person name="Friedrich D."/>
            <person name="Gadbois L."/>
            <person name="Gearin G."/>
            <person name="Gearin C.R."/>
            <person name="Giannoukos G."/>
            <person name="Goode T."/>
            <person name="Graham J."/>
            <person name="Grandbois E."/>
            <person name="Grewal S."/>
            <person name="Gyaltsen K."/>
            <person name="Hafez N."/>
            <person name="Hagos B."/>
            <person name="Hall J."/>
            <person name="Henson C."/>
            <person name="Hollinger A."/>
            <person name="Honan T."/>
            <person name="Huard M.D."/>
            <person name="Hughes L."/>
            <person name="Hurhula B."/>
            <person name="Husby M.E."/>
            <person name="Kamat A."/>
            <person name="Kanga B."/>
            <person name="Kashin S."/>
            <person name="Khazanovich D."/>
            <person name="Kisner P."/>
            <person name="Lance K."/>
            <person name="Lara M."/>
            <person name="Lee W."/>
            <person name="Lennon N."/>
            <person name="Letendre F."/>
            <person name="LeVine R."/>
            <person name="Lipovsky A."/>
            <person name="Liu X."/>
            <person name="Liu J."/>
            <person name="Liu S."/>
            <person name="Lokyitsang T."/>
            <person name="Lokyitsang Y."/>
            <person name="Lubonja R."/>
            <person name="Lui A."/>
            <person name="MacDonald P."/>
            <person name="Magnisalis V."/>
            <person name="Maru K."/>
            <person name="Matthews C."/>
            <person name="McCusker W."/>
            <person name="McDonough S."/>
            <person name="Mehta T."/>
            <person name="Meldrim J."/>
            <person name="Meneus L."/>
            <person name="Mihai O."/>
            <person name="Mihalev A."/>
            <person name="Mihova T."/>
            <person name="Mittelman R."/>
            <person name="Mlenga V."/>
            <person name="Montmayeur A."/>
            <person name="Mulrain L."/>
            <person name="Navidi A."/>
            <person name="Naylor J."/>
            <person name="Negash T."/>
            <person name="Nguyen T."/>
            <person name="Nguyen N."/>
            <person name="Nicol R."/>
            <person name="Norbu C."/>
            <person name="Norbu N."/>
            <person name="Novod N."/>
            <person name="O'Neill B."/>
            <person name="Osman S."/>
            <person name="Markiewicz E."/>
            <person name="Oyono O.L."/>
            <person name="Patti C."/>
            <person name="Phunkhang P."/>
            <person name="Pierre F."/>
            <person name="Priest M."/>
            <person name="Raghuraman S."/>
            <person name="Rege F."/>
            <person name="Reyes R."/>
            <person name="Rise C."/>
            <person name="Rogov P."/>
            <person name="Ross K."/>
            <person name="Ryan E."/>
            <person name="Settipalli S."/>
            <person name="Shea T."/>
            <person name="Sherpa N."/>
            <person name="Shi L."/>
            <person name="Shih D."/>
            <person name="Sparrow T."/>
            <person name="Spaulding J."/>
            <person name="Stalker J."/>
            <person name="Stange-Thomann N."/>
            <person name="Stavropoulos S."/>
            <person name="Stone C."/>
            <person name="Strader C."/>
            <person name="Tesfaye S."/>
            <person name="Thomson T."/>
            <person name="Thoulutsang Y."/>
            <person name="Thoulutsang D."/>
            <person name="Topham K."/>
            <person name="Topping I."/>
            <person name="Tsamla T."/>
            <person name="Vassiliev H."/>
            <person name="Vo A."/>
            <person name="Wangchuk T."/>
            <person name="Wangdi T."/>
            <person name="Weiand M."/>
            <person name="Wilkinson J."/>
            <person name="Wilson A."/>
            <person name="Yadav S."/>
            <person name="Young G."/>
            <person name="Yu Q."/>
            <person name="Zembek L."/>
            <person name="Zhong D."/>
            <person name="Zimmer A."/>
            <person name="Zwirko Z."/>
            <person name="Jaffe D.B."/>
            <person name="Alvarez P."/>
            <person name="Brockman W."/>
            <person name="Butler J."/>
            <person name="Chin C."/>
            <person name="Gnerre S."/>
            <person name="Grabherr M."/>
            <person name="Kleber M."/>
            <person name="Mauceli E."/>
            <person name="MacCallum I."/>
        </authorList>
    </citation>
    <scope>NUCLEOTIDE SEQUENCE [LARGE SCALE GENOMIC DNA]</scope>
    <source>
        <strain evidence="10">Tucson 14024-0371.13</strain>
    </source>
</reference>
<dbReference type="FunCoup" id="B3MDL5">
    <property type="interactions" value="851"/>
</dbReference>
<accession>B3MDL5</accession>
<dbReference type="GO" id="GO:0005634">
    <property type="term" value="C:nucleus"/>
    <property type="evidence" value="ECO:0007669"/>
    <property type="project" value="UniProtKB-SubCell"/>
</dbReference>
<gene>
    <name evidence="9" type="primary">Dana\GF11392</name>
    <name evidence="9" type="synonym">dana_GLEANR_11453</name>
    <name evidence="9" type="ORF">GF11392</name>
</gene>
<dbReference type="OMA" id="ANIPPKM"/>
<dbReference type="eggNOG" id="KOG0015">
    <property type="taxonomic scope" value="Eukaryota"/>
</dbReference>
<keyword evidence="3" id="KW-0238">DNA-binding</keyword>
<dbReference type="FunFam" id="3.40.1810.10:FF:000002">
    <property type="entry name" value="Serum response factor b"/>
    <property type="match status" value="1"/>
</dbReference>
<evidence type="ECO:0000256" key="7">
    <source>
        <dbReference type="SAM" id="MobiDB-lite"/>
    </source>
</evidence>
<dbReference type="SMR" id="B3MDL5"/>
<evidence type="ECO:0000256" key="1">
    <source>
        <dbReference type="ARBA" id="ARBA00004123"/>
    </source>
</evidence>
<feature type="compositionally biased region" description="Low complexity" evidence="7">
    <location>
        <begin position="77"/>
        <end position="107"/>
    </location>
</feature>
<keyword evidence="10" id="KW-1185">Reference proteome</keyword>
<dbReference type="OrthoDB" id="2284405at2759"/>
<evidence type="ECO:0000256" key="5">
    <source>
        <dbReference type="ARBA" id="ARBA00023242"/>
    </source>
</evidence>
<dbReference type="SUPFAM" id="SSF55455">
    <property type="entry name" value="SRF-like"/>
    <property type="match status" value="1"/>
</dbReference>
<dbReference type="InterPro" id="IPR033897">
    <property type="entry name" value="SRF-like_MADS-box"/>
</dbReference>
<dbReference type="GO" id="GO:0035209">
    <property type="term" value="P:pupal development"/>
    <property type="evidence" value="ECO:0007669"/>
    <property type="project" value="EnsemblMetazoa"/>
</dbReference>
<dbReference type="GO" id="GO:0000987">
    <property type="term" value="F:cis-regulatory region sequence-specific DNA binding"/>
    <property type="evidence" value="ECO:0007669"/>
    <property type="project" value="InterPro"/>
</dbReference>
<feature type="region of interest" description="Disordered" evidence="7">
    <location>
        <begin position="328"/>
        <end position="382"/>
    </location>
</feature>
<dbReference type="InterPro" id="IPR036879">
    <property type="entry name" value="TF_MADSbox_sf"/>
</dbReference>
<dbReference type="InterPro" id="IPR050142">
    <property type="entry name" value="MADS-box/MEF2_TF"/>
</dbReference>
<dbReference type="PhylomeDB" id="B3MDL5"/>
<dbReference type="GO" id="GO:0030431">
    <property type="term" value="P:sleep"/>
    <property type="evidence" value="ECO:0007669"/>
    <property type="project" value="EnsemblMetazoa"/>
</dbReference>
<dbReference type="GO" id="GO:0007475">
    <property type="term" value="P:apposition of dorsal and ventral imaginal disc-derived wing surfaces"/>
    <property type="evidence" value="ECO:0007669"/>
    <property type="project" value="EnsemblMetazoa"/>
</dbReference>
<organism evidence="9 10">
    <name type="scientific">Drosophila ananassae</name>
    <name type="common">Fruit fly</name>
    <dbReference type="NCBI Taxonomy" id="7217"/>
    <lineage>
        <taxon>Eukaryota</taxon>
        <taxon>Metazoa</taxon>
        <taxon>Ecdysozoa</taxon>
        <taxon>Arthropoda</taxon>
        <taxon>Hexapoda</taxon>
        <taxon>Insecta</taxon>
        <taxon>Pterygota</taxon>
        <taxon>Neoptera</taxon>
        <taxon>Endopterygota</taxon>
        <taxon>Diptera</taxon>
        <taxon>Brachycera</taxon>
        <taxon>Muscomorpha</taxon>
        <taxon>Ephydroidea</taxon>
        <taxon>Drosophilidae</taxon>
        <taxon>Drosophila</taxon>
        <taxon>Sophophora</taxon>
    </lineage>
</organism>
<dbReference type="GO" id="GO:0002168">
    <property type="term" value="P:instar larval development"/>
    <property type="evidence" value="ECO:0007669"/>
    <property type="project" value="EnsemblMetazoa"/>
</dbReference>
<dbReference type="GO" id="GO:0001228">
    <property type="term" value="F:DNA-binding transcription activator activity, RNA polymerase II-specific"/>
    <property type="evidence" value="ECO:0007669"/>
    <property type="project" value="EnsemblMetazoa"/>
</dbReference>
<dbReference type="Gene3D" id="3.40.1810.10">
    <property type="entry name" value="Transcription factor, MADS-box"/>
    <property type="match status" value="1"/>
</dbReference>
<evidence type="ECO:0000256" key="2">
    <source>
        <dbReference type="ARBA" id="ARBA00023015"/>
    </source>
</evidence>
<feature type="domain" description="MADS-box" evidence="8">
    <location>
        <begin position="172"/>
        <end position="232"/>
    </location>
</feature>
<dbReference type="KEGG" id="dan:6494256"/>
<keyword evidence="5" id="KW-0539">Nucleus</keyword>
<dbReference type="GO" id="GO:0007430">
    <property type="term" value="P:terminal branching, open tracheal system"/>
    <property type="evidence" value="ECO:0007669"/>
    <property type="project" value="EnsemblMetazoa"/>
</dbReference>
<evidence type="ECO:0000256" key="6">
    <source>
        <dbReference type="ARBA" id="ARBA00069746"/>
    </source>
</evidence>
<dbReference type="PRINTS" id="PR00404">
    <property type="entry name" value="MADSDOMAIN"/>
</dbReference>
<dbReference type="PROSITE" id="PS00350">
    <property type="entry name" value="MADS_BOX_1"/>
    <property type="match status" value="1"/>
</dbReference>
<dbReference type="InterPro" id="IPR002100">
    <property type="entry name" value="TF_MADSbox"/>
</dbReference>
<dbReference type="GeneID" id="6494256"/>
<feature type="compositionally biased region" description="Low complexity" evidence="7">
    <location>
        <begin position="334"/>
        <end position="352"/>
    </location>
</feature>
<dbReference type="STRING" id="7217.B3MDL5"/>
<dbReference type="SMART" id="SM00432">
    <property type="entry name" value="MADS"/>
    <property type="match status" value="1"/>
</dbReference>
<feature type="region of interest" description="Disordered" evidence="7">
    <location>
        <begin position="148"/>
        <end position="173"/>
    </location>
</feature>
<evidence type="ECO:0000259" key="8">
    <source>
        <dbReference type="PROSITE" id="PS50066"/>
    </source>
</evidence>
<dbReference type="PANTHER" id="PTHR48019">
    <property type="entry name" value="SERUM RESPONSE FACTOR HOMOLOG"/>
    <property type="match status" value="1"/>
</dbReference>
<sequence>MDPTRGDSRYNLNYSMSSIGLSLADQADMYGNPAVAALGARPPSGGLLQNMGGPSMQRPNPGAGGPPTGQCQTLGNSQTSHHSPQHASQQQQQQQQQQHQQQQQQQQRGLKRSGSDCYEDHHRSAGGGLTLQGLDNCGAAGSVTSAGVDDNVDGYNPLPNKKSPPANGKKTKGRVKIKMEYIDNKLRRYTTFSKRKTGIMKKAYELSTLTGTQVMLLVASETGHVYTFATRKLQPMITSEAGKQLIQTCLNSPDPPSVGGGDQRMSATGFEETELSYNIADEDSKDERSPTSSGNESDDSSDVEMPGAEVIEVASSKAVATVASKTEVAPAPPAAAGSSGATATTSATGAGSKPMPALNYQTENGPSTSTGAAAGASGGGASADSKYVYPAASFANIPPKMLRQLIRTGHLQLHAEEDGNQYVTIPLSSTAANLIKSNKLTTSSGTATGSGTSTASKTDPSAEQPLTIKQEYD</sequence>
<feature type="region of interest" description="Disordered" evidence="7">
    <location>
        <begin position="277"/>
        <end position="305"/>
    </location>
</feature>
<dbReference type="Proteomes" id="UP000007801">
    <property type="component" value="Unassembled WGS sequence"/>
</dbReference>
<name>B3MDL5_DROAN</name>
<evidence type="ECO:0000256" key="4">
    <source>
        <dbReference type="ARBA" id="ARBA00023163"/>
    </source>
</evidence>
<dbReference type="GO" id="GO:0007614">
    <property type="term" value="P:short-term memory"/>
    <property type="evidence" value="ECO:0007669"/>
    <property type="project" value="EnsemblMetazoa"/>
</dbReference>
<evidence type="ECO:0000313" key="9">
    <source>
        <dbReference type="EMBL" id="EDV37478.1"/>
    </source>
</evidence>
<protein>
    <recommendedName>
        <fullName evidence="6">Serum response factor homolog</fullName>
    </recommendedName>
</protein>
<dbReference type="CTD" id="37890"/>
<dbReference type="PROSITE" id="PS50066">
    <property type="entry name" value="MADS_BOX_2"/>
    <property type="match status" value="1"/>
</dbReference>
<dbReference type="GO" id="GO:0008586">
    <property type="term" value="P:imaginal disc-derived wing vein morphogenesis"/>
    <property type="evidence" value="ECO:0007669"/>
    <property type="project" value="EnsemblMetazoa"/>
</dbReference>
<keyword evidence="2" id="KW-0805">Transcription regulation</keyword>
<keyword evidence="4" id="KW-0804">Transcription</keyword>
<dbReference type="AlphaFoldDB" id="B3MDL5"/>
<evidence type="ECO:0000313" key="10">
    <source>
        <dbReference type="Proteomes" id="UP000007801"/>
    </source>
</evidence>
<dbReference type="Pfam" id="PF00319">
    <property type="entry name" value="SRF-TF"/>
    <property type="match status" value="1"/>
</dbReference>
<dbReference type="CDD" id="cd00266">
    <property type="entry name" value="MADS_SRF_like"/>
    <property type="match status" value="1"/>
</dbReference>
<feature type="region of interest" description="Disordered" evidence="7">
    <location>
        <begin position="438"/>
        <end position="473"/>
    </location>
</feature>
<evidence type="ECO:0000256" key="3">
    <source>
        <dbReference type="ARBA" id="ARBA00023125"/>
    </source>
</evidence>
<feature type="region of interest" description="Disordered" evidence="7">
    <location>
        <begin position="35"/>
        <end position="131"/>
    </location>
</feature>
<proteinExistence type="predicted"/>
<dbReference type="HOGENOM" id="CLU_045186_0_0_1"/>
<dbReference type="GO" id="GO:0046983">
    <property type="term" value="F:protein dimerization activity"/>
    <property type="evidence" value="ECO:0007669"/>
    <property type="project" value="InterPro"/>
</dbReference>
<comment type="subcellular location">
    <subcellularLocation>
        <location evidence="1">Nucleus</location>
    </subcellularLocation>
</comment>
<dbReference type="InParanoid" id="B3MDL5"/>